<accession>A0A1J9QA62</accession>
<feature type="compositionally biased region" description="Polar residues" evidence="1">
    <location>
        <begin position="14"/>
        <end position="24"/>
    </location>
</feature>
<organism evidence="2 3">
    <name type="scientific">Emergomyces pasteurianus Ep9510</name>
    <dbReference type="NCBI Taxonomy" id="1447872"/>
    <lineage>
        <taxon>Eukaryota</taxon>
        <taxon>Fungi</taxon>
        <taxon>Dikarya</taxon>
        <taxon>Ascomycota</taxon>
        <taxon>Pezizomycotina</taxon>
        <taxon>Eurotiomycetes</taxon>
        <taxon>Eurotiomycetidae</taxon>
        <taxon>Onygenales</taxon>
        <taxon>Ajellomycetaceae</taxon>
        <taxon>Emergomyces</taxon>
    </lineage>
</organism>
<dbReference type="Proteomes" id="UP000182235">
    <property type="component" value="Unassembled WGS sequence"/>
</dbReference>
<dbReference type="VEuPathDB" id="FungiDB:AJ78_07282"/>
<protein>
    <submittedName>
        <fullName evidence="2">Uncharacterized protein</fullName>
    </submittedName>
</protein>
<keyword evidence="3" id="KW-1185">Reference proteome</keyword>
<dbReference type="OrthoDB" id="2098326at2759"/>
<evidence type="ECO:0000256" key="1">
    <source>
        <dbReference type="SAM" id="MobiDB-lite"/>
    </source>
</evidence>
<evidence type="ECO:0000313" key="3">
    <source>
        <dbReference type="Proteomes" id="UP000182235"/>
    </source>
</evidence>
<dbReference type="AlphaFoldDB" id="A0A1J9QA62"/>
<evidence type="ECO:0000313" key="2">
    <source>
        <dbReference type="EMBL" id="OJD12069.1"/>
    </source>
</evidence>
<reference evidence="2 3" key="1">
    <citation type="submission" date="2015-07" db="EMBL/GenBank/DDBJ databases">
        <title>Emmonsia species relationships and genome sequence.</title>
        <authorList>
            <consortium name="The Broad Institute Genomics Platform"/>
            <person name="Cuomo C.A."/>
            <person name="Munoz J.F."/>
            <person name="Imamovic A."/>
            <person name="Priest M.E."/>
            <person name="Young S."/>
            <person name="Clay O.K."/>
            <person name="McEwen J.G."/>
        </authorList>
    </citation>
    <scope>NUCLEOTIDE SEQUENCE [LARGE SCALE GENOMIC DNA]</scope>
    <source>
        <strain evidence="2 3">UAMH 9510</strain>
    </source>
</reference>
<sequence>MSKSKSKQRFYEHNGSQSHRNMTSPLSGVLLRSENKEQHPHLMEYVSRIKAREAHKKRMARIVDLEGSYELIP</sequence>
<proteinExistence type="predicted"/>
<name>A0A1J9QA62_9EURO</name>
<dbReference type="EMBL" id="LGRN01000452">
    <property type="protein sequence ID" value="OJD12069.1"/>
    <property type="molecule type" value="Genomic_DNA"/>
</dbReference>
<comment type="caution">
    <text evidence="2">The sequence shown here is derived from an EMBL/GenBank/DDBJ whole genome shotgun (WGS) entry which is preliminary data.</text>
</comment>
<feature type="region of interest" description="Disordered" evidence="1">
    <location>
        <begin position="1"/>
        <end position="24"/>
    </location>
</feature>
<gene>
    <name evidence="2" type="ORF">AJ78_07282</name>
</gene>
<dbReference type="STRING" id="1447872.A0A1J9QA62"/>